<gene>
    <name evidence="1" type="ORF">N180_00665</name>
</gene>
<name>A0A081PBW0_9SPHI</name>
<dbReference type="eggNOG" id="ENOG5033BC0">
    <property type="taxonomic scope" value="Bacteria"/>
</dbReference>
<comment type="caution">
    <text evidence="1">The sequence shown here is derived from an EMBL/GenBank/DDBJ whole genome shotgun (WGS) entry which is preliminary data.</text>
</comment>
<keyword evidence="2" id="KW-1185">Reference proteome</keyword>
<dbReference type="AlphaFoldDB" id="A0A081PBW0"/>
<dbReference type="EMBL" id="JNFF01000117">
    <property type="protein sequence ID" value="KEQ28183.1"/>
    <property type="molecule type" value="Genomic_DNA"/>
</dbReference>
<dbReference type="RefSeq" id="WP_037444768.1">
    <property type="nucleotide sequence ID" value="NZ_JNFF01000117.1"/>
</dbReference>
<dbReference type="Proteomes" id="UP000028007">
    <property type="component" value="Unassembled WGS sequence"/>
</dbReference>
<dbReference type="Gene3D" id="1.10.10.1150">
    <property type="entry name" value="Coenzyme PQQ synthesis protein D (PqqD)"/>
    <property type="match status" value="1"/>
</dbReference>
<organism evidence="1 2">
    <name type="scientific">Pedobacter antarcticus 4BY</name>
    <dbReference type="NCBI Taxonomy" id="1358423"/>
    <lineage>
        <taxon>Bacteria</taxon>
        <taxon>Pseudomonadati</taxon>
        <taxon>Bacteroidota</taxon>
        <taxon>Sphingobacteriia</taxon>
        <taxon>Sphingobacteriales</taxon>
        <taxon>Sphingobacteriaceae</taxon>
        <taxon>Pedobacter</taxon>
    </lineage>
</organism>
<accession>A0A081PBW0</accession>
<sequence>MKIREDLVLRHIGDDHIIVDPGQDMVDMSKVFTLNDSAAWLWEKLAGREFTSSTMVDLLVERHDLPYNQAEEDIRKLVEVLEKNGLLDKLANAG</sequence>
<evidence type="ECO:0008006" key="3">
    <source>
        <dbReference type="Google" id="ProtNLM"/>
    </source>
</evidence>
<dbReference type="OrthoDB" id="9795908at2"/>
<proteinExistence type="predicted"/>
<reference evidence="1 2" key="1">
    <citation type="journal article" date="1992" name="Int. J. Syst. Bacteriol.">
        <title>Sphingobacterium antarcticus sp. nov. a Psychrotrophic Bacterium from the Soils of Schirmacher Oasis, Antarctica.</title>
        <authorList>
            <person name="Shivaji S."/>
            <person name="Ray M.K."/>
            <person name="Rao N.S."/>
            <person name="Saiserr L."/>
            <person name="Jagannadham M.V."/>
            <person name="Kumar G.S."/>
            <person name="Reddy G."/>
            <person name="Bhargava P.M."/>
        </authorList>
    </citation>
    <scope>NUCLEOTIDE SEQUENCE [LARGE SCALE GENOMIC DNA]</scope>
    <source>
        <strain evidence="1 2">4BY</strain>
    </source>
</reference>
<dbReference type="Pfam" id="PF05402">
    <property type="entry name" value="PqqD"/>
    <property type="match status" value="1"/>
</dbReference>
<dbReference type="InterPro" id="IPR041881">
    <property type="entry name" value="PqqD_sf"/>
</dbReference>
<evidence type="ECO:0000313" key="1">
    <source>
        <dbReference type="EMBL" id="KEQ28183.1"/>
    </source>
</evidence>
<evidence type="ECO:0000313" key="2">
    <source>
        <dbReference type="Proteomes" id="UP000028007"/>
    </source>
</evidence>
<protein>
    <recommendedName>
        <fullName evidence="3">PqqD family protein</fullName>
    </recommendedName>
</protein>
<dbReference type="InterPro" id="IPR008792">
    <property type="entry name" value="PQQD"/>
</dbReference>